<protein>
    <submittedName>
        <fullName evidence="1">Uncharacterized protein</fullName>
    </submittedName>
</protein>
<comment type="caution">
    <text evidence="1">The sequence shown here is derived from an EMBL/GenBank/DDBJ whole genome shotgun (WGS) entry which is preliminary data.</text>
</comment>
<accession>A0A261ESN1</accession>
<reference evidence="1 2" key="1">
    <citation type="journal article" date="2017" name="BMC Genomics">
        <title>Comparative genomic and phylogenomic analyses of the Bifidobacteriaceae family.</title>
        <authorList>
            <person name="Lugli G.A."/>
            <person name="Milani C."/>
            <person name="Turroni F."/>
            <person name="Duranti S."/>
            <person name="Mancabelli L."/>
            <person name="Mangifesta M."/>
            <person name="Ferrario C."/>
            <person name="Modesto M."/>
            <person name="Mattarelli P."/>
            <person name="Jiri K."/>
            <person name="van Sinderen D."/>
            <person name="Ventura M."/>
        </authorList>
    </citation>
    <scope>NUCLEOTIDE SEQUENCE [LARGE SCALE GENOMIC DNA]</scope>
    <source>
        <strain evidence="1 2">DSM 22924</strain>
    </source>
</reference>
<proteinExistence type="predicted"/>
<dbReference type="Proteomes" id="UP000216004">
    <property type="component" value="Unassembled WGS sequence"/>
</dbReference>
<dbReference type="OrthoDB" id="9944484at2"/>
<dbReference type="AlphaFoldDB" id="A0A261ESN1"/>
<evidence type="ECO:0000313" key="1">
    <source>
        <dbReference type="EMBL" id="OZG49867.1"/>
    </source>
</evidence>
<keyword evidence="2" id="KW-1185">Reference proteome</keyword>
<gene>
    <name evidence="1" type="ORF">BOCO_0384</name>
</gene>
<dbReference type="EMBL" id="MWWS01000004">
    <property type="protein sequence ID" value="OZG49867.1"/>
    <property type="molecule type" value="Genomic_DNA"/>
</dbReference>
<organism evidence="1 2">
    <name type="scientific">Bombiscardovia coagulans</name>
    <dbReference type="NCBI Taxonomy" id="686666"/>
    <lineage>
        <taxon>Bacteria</taxon>
        <taxon>Bacillati</taxon>
        <taxon>Actinomycetota</taxon>
        <taxon>Actinomycetes</taxon>
        <taxon>Bifidobacteriales</taxon>
        <taxon>Bifidobacteriaceae</taxon>
        <taxon>Bombiscardovia</taxon>
    </lineage>
</organism>
<dbReference type="RefSeq" id="WP_094722431.1">
    <property type="nucleotide sequence ID" value="NZ_MWWS01000004.1"/>
</dbReference>
<sequence length="84" mass="9636">MANITTLTTAQAVSLEHIIQIMRSYGFDHEGQGIRSSNVHIENHESYIVFWLESEQSIANGTLNRNGKGLWWLREEAQQTIHVQ</sequence>
<name>A0A261ESN1_9BIFI</name>
<evidence type="ECO:0000313" key="2">
    <source>
        <dbReference type="Proteomes" id="UP000216004"/>
    </source>
</evidence>